<dbReference type="Gene3D" id="3.30.70.1410">
    <property type="entry name" value="yhjk (haloacid dehalogenase-like hydrolase protein) domain"/>
    <property type="match status" value="1"/>
</dbReference>
<dbReference type="GO" id="GO:0005829">
    <property type="term" value="C:cytosol"/>
    <property type="evidence" value="ECO:0007669"/>
    <property type="project" value="TreeGrafter"/>
</dbReference>
<dbReference type="InterPro" id="IPR036412">
    <property type="entry name" value="HAD-like_sf"/>
</dbReference>
<dbReference type="Proteomes" id="UP000464658">
    <property type="component" value="Chromosome"/>
</dbReference>
<dbReference type="PANTHER" id="PTHR10000:SF57">
    <property type="entry name" value="KANOSAMINE-6-PHOSPHATE PHOSPHATASE"/>
    <property type="match status" value="1"/>
</dbReference>
<evidence type="ECO:0000256" key="1">
    <source>
        <dbReference type="ARBA" id="ARBA00022801"/>
    </source>
</evidence>
<dbReference type="AlphaFoldDB" id="A0A5S9M456"/>
<name>A0A5S9M456_BACIA</name>
<dbReference type="Gene3D" id="3.40.50.1000">
    <property type="entry name" value="HAD superfamily/HAD-like"/>
    <property type="match status" value="1"/>
</dbReference>
<accession>A0A5S9M456</accession>
<gene>
    <name evidence="2" type="ORF">BsIDN1_05520</name>
</gene>
<reference evidence="2 3" key="1">
    <citation type="submission" date="2019-12" db="EMBL/GenBank/DDBJ databases">
        <title>Full genome sequence of a Bacillus safensis strain isolated from commercially available natto in Indonesia.</title>
        <authorList>
            <person name="Yoshida M."/>
            <person name="Uomi M."/>
            <person name="Waturangi D."/>
            <person name="Ekaputri J.J."/>
            <person name="Setiamarga D.H.E."/>
        </authorList>
    </citation>
    <scope>NUCLEOTIDE SEQUENCE [LARGE SCALE GENOMIC DNA]</scope>
    <source>
        <strain evidence="2 3">IDN1</strain>
    </source>
</reference>
<evidence type="ECO:0008006" key="4">
    <source>
        <dbReference type="Google" id="ProtNLM"/>
    </source>
</evidence>
<dbReference type="PANTHER" id="PTHR10000">
    <property type="entry name" value="PHOSPHOSERINE PHOSPHATASE"/>
    <property type="match status" value="1"/>
</dbReference>
<protein>
    <recommendedName>
        <fullName evidence="4">Sucrose phosphatase-like domain-containing protein</fullName>
    </recommendedName>
</protein>
<dbReference type="Pfam" id="PF08282">
    <property type="entry name" value="Hydrolase_3"/>
    <property type="match status" value="1"/>
</dbReference>
<sequence length="129" mass="14493">MNGQIFIIYHLSKTLAKERGVAVNINKCNPLAGDPADCYDVDFLPVGTGKDEIVRFMLNQYDLSKDQGFAFGDSGNDLRMLQSVTHGFLVQNATAEAKRHHHQICHHGYAKGIYETLKTVMYKHEEAHS</sequence>
<keyword evidence="1" id="KW-0378">Hydrolase</keyword>
<evidence type="ECO:0000313" key="3">
    <source>
        <dbReference type="Proteomes" id="UP000464658"/>
    </source>
</evidence>
<proteinExistence type="predicted"/>
<dbReference type="SUPFAM" id="SSF56784">
    <property type="entry name" value="HAD-like"/>
    <property type="match status" value="1"/>
</dbReference>
<organism evidence="2 3">
    <name type="scientific">Bacillus safensis</name>
    <dbReference type="NCBI Taxonomy" id="561879"/>
    <lineage>
        <taxon>Bacteria</taxon>
        <taxon>Bacillati</taxon>
        <taxon>Bacillota</taxon>
        <taxon>Bacilli</taxon>
        <taxon>Bacillales</taxon>
        <taxon>Bacillaceae</taxon>
        <taxon>Bacillus</taxon>
    </lineage>
</organism>
<dbReference type="EMBL" id="AP021906">
    <property type="protein sequence ID" value="BBP86934.1"/>
    <property type="molecule type" value="Genomic_DNA"/>
</dbReference>
<dbReference type="InterPro" id="IPR023214">
    <property type="entry name" value="HAD_sf"/>
</dbReference>
<dbReference type="GO" id="GO:0016791">
    <property type="term" value="F:phosphatase activity"/>
    <property type="evidence" value="ECO:0007669"/>
    <property type="project" value="TreeGrafter"/>
</dbReference>
<dbReference type="GO" id="GO:0000287">
    <property type="term" value="F:magnesium ion binding"/>
    <property type="evidence" value="ECO:0007669"/>
    <property type="project" value="TreeGrafter"/>
</dbReference>
<evidence type="ECO:0000313" key="2">
    <source>
        <dbReference type="EMBL" id="BBP86934.1"/>
    </source>
</evidence>